<proteinExistence type="predicted"/>
<evidence type="ECO:0000259" key="2">
    <source>
        <dbReference type="SMART" id="SM00382"/>
    </source>
</evidence>
<feature type="non-terminal residue" evidence="3">
    <location>
        <position position="586"/>
    </location>
</feature>
<protein>
    <recommendedName>
        <fullName evidence="2">AAA+ ATPase domain-containing protein</fullName>
    </recommendedName>
</protein>
<keyword evidence="4" id="KW-1185">Reference proteome</keyword>
<dbReference type="InterPro" id="IPR003593">
    <property type="entry name" value="AAA+_ATPase"/>
</dbReference>
<dbReference type="InterPro" id="IPR027417">
    <property type="entry name" value="P-loop_NTPase"/>
</dbReference>
<comment type="caution">
    <text evidence="3">The sequence shown here is derived from an EMBL/GenBank/DDBJ whole genome shotgun (WGS) entry which is preliminary data.</text>
</comment>
<accession>A0ABW3M353</accession>
<organism evidence="3 4">
    <name type="scientific">Kibdelosporangium lantanae</name>
    <dbReference type="NCBI Taxonomy" id="1497396"/>
    <lineage>
        <taxon>Bacteria</taxon>
        <taxon>Bacillati</taxon>
        <taxon>Actinomycetota</taxon>
        <taxon>Actinomycetes</taxon>
        <taxon>Pseudonocardiales</taxon>
        <taxon>Pseudonocardiaceae</taxon>
        <taxon>Kibdelosporangium</taxon>
    </lineage>
</organism>
<dbReference type="SUPFAM" id="SSF52540">
    <property type="entry name" value="P-loop containing nucleoside triphosphate hydrolases"/>
    <property type="match status" value="1"/>
</dbReference>
<dbReference type="Gene3D" id="3.40.50.300">
    <property type="entry name" value="P-loop containing nucleotide triphosphate hydrolases"/>
    <property type="match status" value="1"/>
</dbReference>
<evidence type="ECO:0000313" key="3">
    <source>
        <dbReference type="EMBL" id="MFD1045091.1"/>
    </source>
</evidence>
<feature type="compositionally biased region" description="Acidic residues" evidence="1">
    <location>
        <begin position="8"/>
        <end position="26"/>
    </location>
</feature>
<evidence type="ECO:0000313" key="4">
    <source>
        <dbReference type="Proteomes" id="UP001597045"/>
    </source>
</evidence>
<feature type="compositionally biased region" description="Low complexity" evidence="1">
    <location>
        <begin position="28"/>
        <end position="43"/>
    </location>
</feature>
<dbReference type="Proteomes" id="UP001597045">
    <property type="component" value="Unassembled WGS sequence"/>
</dbReference>
<feature type="domain" description="AAA+ ATPase" evidence="2">
    <location>
        <begin position="362"/>
        <end position="486"/>
    </location>
</feature>
<gene>
    <name evidence="3" type="ORF">ACFQ1S_05540</name>
</gene>
<reference evidence="4" key="1">
    <citation type="journal article" date="2019" name="Int. J. Syst. Evol. Microbiol.">
        <title>The Global Catalogue of Microorganisms (GCM) 10K type strain sequencing project: providing services to taxonomists for standard genome sequencing and annotation.</title>
        <authorList>
            <consortium name="The Broad Institute Genomics Platform"/>
            <consortium name="The Broad Institute Genome Sequencing Center for Infectious Disease"/>
            <person name="Wu L."/>
            <person name="Ma J."/>
        </authorList>
    </citation>
    <scope>NUCLEOTIDE SEQUENCE [LARGE SCALE GENOMIC DNA]</scope>
    <source>
        <strain evidence="4">JCM 31486</strain>
    </source>
</reference>
<dbReference type="EMBL" id="JBHTIS010000204">
    <property type="protein sequence ID" value="MFD1045091.1"/>
    <property type="molecule type" value="Genomic_DNA"/>
</dbReference>
<sequence length="586" mass="61917">MSTKLSEEYVDEFIAPDDVVGSEDEGTPAPAAASQDAGAKSGATAAGEPERGSSAYATGGGGVSFAHRVATVYLASMLTGDRRAEASELLVRRVSFQTGPAHPVDDLLVECGDETAQVSLAVACRATPNFVQSDKETVKLVGSLLAEVGKFDTDSHQVAVVTAGWSNQWEQLATVCDIARAHADLESFQTSMGVDGRWSKPVRDRYEQFLKMVEKAVEDGSSPEEILRSAWRLLGRLRVLGFAVQSPDVGGRTAVATSLDGVASAQVDGVAVRDRLEVEATRYDATGAVVDLNLLRRDLHVVIDSAATRSRHAWMVVVEHRKLAVASVRTTIGDQSSGGPVEIAFTDRREELTEALLEAGTRRSALLISGESGIGKSALTLAAIAELEAADPARFEAVVVNFRSLPQSSLDLRAALGMSMEDVLAELSAPSRVLVVDAADAALERSAGLLSDLVLAAAAAGVGVVAVTSDLASSFVREQLELGFGKGISPFTMKPLGDEDISVVSDRFPLLRAVLRDLPAASLFRRPVVLDLLARTGLEPDSSLGEWECLQLVWSKVVRGDGRPGVGSAEAREQTLLAVAASTMQL</sequence>
<evidence type="ECO:0000256" key="1">
    <source>
        <dbReference type="SAM" id="MobiDB-lite"/>
    </source>
</evidence>
<name>A0ABW3M353_9PSEU</name>
<feature type="region of interest" description="Disordered" evidence="1">
    <location>
        <begin position="1"/>
        <end position="58"/>
    </location>
</feature>
<dbReference type="SMART" id="SM00382">
    <property type="entry name" value="AAA"/>
    <property type="match status" value="1"/>
</dbReference>